<dbReference type="GeneID" id="8577707"/>
<evidence type="ECO:0000313" key="4">
    <source>
        <dbReference type="WormBase" id="CBG10353"/>
    </source>
</evidence>
<name>A8XB08_CAEBR</name>
<dbReference type="AlphaFoldDB" id="A8XB08"/>
<accession>A8XB08</accession>
<reference evidence="2 3" key="2">
    <citation type="journal article" date="2011" name="PLoS Genet.">
        <title>Caenorhabditis briggsae recombinant inbred line genotypes reveal inter-strain incompatibility and the evolution of recombination.</title>
        <authorList>
            <person name="Ross J.A."/>
            <person name="Koboldt D.C."/>
            <person name="Staisch J.E."/>
            <person name="Chamberlin H.M."/>
            <person name="Gupta B.P."/>
            <person name="Miller R.D."/>
            <person name="Baird S.E."/>
            <person name="Haag E.S."/>
        </authorList>
    </citation>
    <scope>NUCLEOTIDE SEQUENCE [LARGE SCALE GENOMIC DNA]</scope>
    <source>
        <strain evidence="2 3">AF16</strain>
    </source>
</reference>
<proteinExistence type="predicted"/>
<dbReference type="EMBL" id="HE600930">
    <property type="protein sequence ID" value="CAP29788.1"/>
    <property type="molecule type" value="Genomic_DNA"/>
</dbReference>
<dbReference type="WormBase" id="CBG10353">
    <property type="protein sequence ID" value="CBP22360"/>
    <property type="gene ID" value="WBGene00031756"/>
</dbReference>
<keyword evidence="1" id="KW-0472">Membrane</keyword>
<dbReference type="KEGG" id="cbr:CBG_10353"/>
<evidence type="ECO:0000313" key="2">
    <source>
        <dbReference type="EMBL" id="CAP29788.1"/>
    </source>
</evidence>
<dbReference type="PANTHER" id="PTHR46000">
    <property type="entry name" value="SEVEN TM RECEPTOR-RELATED"/>
    <property type="match status" value="1"/>
</dbReference>
<evidence type="ECO:0000313" key="3">
    <source>
        <dbReference type="Proteomes" id="UP000008549"/>
    </source>
</evidence>
<keyword evidence="3" id="KW-1185">Reference proteome</keyword>
<evidence type="ECO:0000256" key="1">
    <source>
        <dbReference type="SAM" id="Phobius"/>
    </source>
</evidence>
<dbReference type="RefSeq" id="XP_002635713.1">
    <property type="nucleotide sequence ID" value="XM_002635667.1"/>
</dbReference>
<dbReference type="CTD" id="8577707"/>
<dbReference type="InterPro" id="IPR019428">
    <property type="entry name" value="7TM_GPCR_serpentine_rcpt_Str"/>
</dbReference>
<protein>
    <submittedName>
        <fullName evidence="2">Protein CBG10353</fullName>
    </submittedName>
</protein>
<sequence>MYGTVIGFLAVQFKYRACVLAKQAWVKYFDSWILAFWVLYTFSNGVIWAAGTEIVRPDEYAYQYLSHEIMTQYGVDVRKIALFVFVAYDFMSEFEIRYSMHQRNGLELQ</sequence>
<dbReference type="InParanoid" id="A8XB08"/>
<keyword evidence="1" id="KW-0812">Transmembrane</keyword>
<organism evidence="2 3">
    <name type="scientific">Caenorhabditis briggsae</name>
    <dbReference type="NCBI Taxonomy" id="6238"/>
    <lineage>
        <taxon>Eukaryota</taxon>
        <taxon>Metazoa</taxon>
        <taxon>Ecdysozoa</taxon>
        <taxon>Nematoda</taxon>
        <taxon>Chromadorea</taxon>
        <taxon>Rhabditida</taxon>
        <taxon>Rhabditina</taxon>
        <taxon>Rhabditomorpha</taxon>
        <taxon>Rhabditoidea</taxon>
        <taxon>Rhabditidae</taxon>
        <taxon>Peloderinae</taxon>
        <taxon>Caenorhabditis</taxon>
    </lineage>
</organism>
<dbReference type="Pfam" id="PF10326">
    <property type="entry name" value="7TM_GPCR_Str"/>
    <property type="match status" value="1"/>
</dbReference>
<dbReference type="PANTHER" id="PTHR46000:SF10">
    <property type="entry name" value="SEVEN TM RECEPTOR"/>
    <property type="match status" value="1"/>
</dbReference>
<gene>
    <name evidence="2 4" type="ORF">CBG10353</name>
    <name evidence="2" type="ORF">CBG_10353</name>
</gene>
<feature type="transmembrane region" description="Helical" evidence="1">
    <location>
        <begin position="31"/>
        <end position="50"/>
    </location>
</feature>
<keyword evidence="1" id="KW-1133">Transmembrane helix</keyword>
<dbReference type="Proteomes" id="UP000008549">
    <property type="component" value="Unassembled WGS sequence"/>
</dbReference>
<dbReference type="HOGENOM" id="CLU_2186294_0_0_1"/>
<reference evidence="2 3" key="1">
    <citation type="journal article" date="2003" name="PLoS Biol.">
        <title>The genome sequence of Caenorhabditis briggsae: a platform for comparative genomics.</title>
        <authorList>
            <person name="Stein L.D."/>
            <person name="Bao Z."/>
            <person name="Blasiar D."/>
            <person name="Blumenthal T."/>
            <person name="Brent M.R."/>
            <person name="Chen N."/>
            <person name="Chinwalla A."/>
            <person name="Clarke L."/>
            <person name="Clee C."/>
            <person name="Coghlan A."/>
            <person name="Coulson A."/>
            <person name="D'Eustachio P."/>
            <person name="Fitch D.H."/>
            <person name="Fulton L.A."/>
            <person name="Fulton R.E."/>
            <person name="Griffiths-Jones S."/>
            <person name="Harris T.W."/>
            <person name="Hillier L.W."/>
            <person name="Kamath R."/>
            <person name="Kuwabara P.E."/>
            <person name="Mardis E.R."/>
            <person name="Marra M.A."/>
            <person name="Miner T.L."/>
            <person name="Minx P."/>
            <person name="Mullikin J.C."/>
            <person name="Plumb R.W."/>
            <person name="Rogers J."/>
            <person name="Schein J.E."/>
            <person name="Sohrmann M."/>
            <person name="Spieth J."/>
            <person name="Stajich J.E."/>
            <person name="Wei C."/>
            <person name="Willey D."/>
            <person name="Wilson R.K."/>
            <person name="Durbin R."/>
            <person name="Waterston R.H."/>
        </authorList>
    </citation>
    <scope>NUCLEOTIDE SEQUENCE [LARGE SCALE GENOMIC DNA]</scope>
    <source>
        <strain evidence="2 3">AF16</strain>
    </source>
</reference>